<dbReference type="EMBL" id="JANIIK010000113">
    <property type="protein sequence ID" value="KAJ3592236.1"/>
    <property type="molecule type" value="Genomic_DNA"/>
</dbReference>
<proteinExistence type="predicted"/>
<evidence type="ECO:0000313" key="2">
    <source>
        <dbReference type="EMBL" id="KAJ3592236.1"/>
    </source>
</evidence>
<name>A0A9Q0DPR7_9TELE</name>
<gene>
    <name evidence="2" type="ORF">NHX12_007364</name>
</gene>
<accession>A0A9Q0DPR7</accession>
<organism evidence="2 3">
    <name type="scientific">Muraenolepis orangiensis</name>
    <name type="common">Patagonian moray cod</name>
    <dbReference type="NCBI Taxonomy" id="630683"/>
    <lineage>
        <taxon>Eukaryota</taxon>
        <taxon>Metazoa</taxon>
        <taxon>Chordata</taxon>
        <taxon>Craniata</taxon>
        <taxon>Vertebrata</taxon>
        <taxon>Euteleostomi</taxon>
        <taxon>Actinopterygii</taxon>
        <taxon>Neopterygii</taxon>
        <taxon>Teleostei</taxon>
        <taxon>Neoteleostei</taxon>
        <taxon>Acanthomorphata</taxon>
        <taxon>Zeiogadaria</taxon>
        <taxon>Gadariae</taxon>
        <taxon>Gadiformes</taxon>
        <taxon>Muraenolepidoidei</taxon>
        <taxon>Muraenolepididae</taxon>
        <taxon>Muraenolepis</taxon>
    </lineage>
</organism>
<comment type="caution">
    <text evidence="2">The sequence shown here is derived from an EMBL/GenBank/DDBJ whole genome shotgun (WGS) entry which is preliminary data.</text>
</comment>
<keyword evidence="3" id="KW-1185">Reference proteome</keyword>
<sequence>MLAMVSIYLPFGAVDKGVSPPPRPPVAYRLCPAIPSPGPGSVSLLQPRTALAAPGGALELSEEPGFPGTAGQHRCLVLRASCALAIPFWSPVCLLCCSPFPTVYVRHSTPPPLLPAPLDAIPKWRWFVSSWSDALRYREPWAEGQHGTPSIPLTNPPPGGENTLMERRPSGEEKALCRDTHTSSRGTNLPTDLGNGVTMVTVDYGLLT</sequence>
<dbReference type="Proteomes" id="UP001148018">
    <property type="component" value="Unassembled WGS sequence"/>
</dbReference>
<dbReference type="AlphaFoldDB" id="A0A9Q0DPR7"/>
<feature type="region of interest" description="Disordered" evidence="1">
    <location>
        <begin position="143"/>
        <end position="194"/>
    </location>
</feature>
<reference evidence="2" key="1">
    <citation type="submission" date="2022-07" db="EMBL/GenBank/DDBJ databases">
        <title>Chromosome-level genome of Muraenolepis orangiensis.</title>
        <authorList>
            <person name="Kim J."/>
        </authorList>
    </citation>
    <scope>NUCLEOTIDE SEQUENCE</scope>
    <source>
        <strain evidence="2">KU_S4_2022</strain>
        <tissue evidence="2">Muscle</tissue>
    </source>
</reference>
<feature type="compositionally biased region" description="Basic and acidic residues" evidence="1">
    <location>
        <begin position="164"/>
        <end position="182"/>
    </location>
</feature>
<evidence type="ECO:0000313" key="3">
    <source>
        <dbReference type="Proteomes" id="UP001148018"/>
    </source>
</evidence>
<evidence type="ECO:0000256" key="1">
    <source>
        <dbReference type="SAM" id="MobiDB-lite"/>
    </source>
</evidence>
<protein>
    <submittedName>
        <fullName evidence="2">Uncharacterized protein</fullName>
    </submittedName>
</protein>